<dbReference type="SUPFAM" id="SSF55874">
    <property type="entry name" value="ATPase domain of HSP90 chaperone/DNA topoisomerase II/histidine kinase"/>
    <property type="match status" value="1"/>
</dbReference>
<gene>
    <name evidence="3" type="ORF">SAMN02745941_03575</name>
</gene>
<dbReference type="PANTHER" id="PTHR40448:SF1">
    <property type="entry name" value="TWO-COMPONENT SENSOR HISTIDINE KINASE"/>
    <property type="match status" value="1"/>
</dbReference>
<dbReference type="Proteomes" id="UP000184241">
    <property type="component" value="Unassembled WGS sequence"/>
</dbReference>
<protein>
    <submittedName>
        <fullName evidence="3">Two-component system, AgrA family, sensor histidine kinase AgrC</fullName>
    </submittedName>
</protein>
<feature type="transmembrane region" description="Helical" evidence="1">
    <location>
        <begin position="110"/>
        <end position="129"/>
    </location>
</feature>
<evidence type="ECO:0000313" key="3">
    <source>
        <dbReference type="EMBL" id="SHI30265.1"/>
    </source>
</evidence>
<dbReference type="GO" id="GO:0016301">
    <property type="term" value="F:kinase activity"/>
    <property type="evidence" value="ECO:0007669"/>
    <property type="project" value="UniProtKB-KW"/>
</dbReference>
<reference evidence="3 4" key="1">
    <citation type="submission" date="2016-11" db="EMBL/GenBank/DDBJ databases">
        <authorList>
            <person name="Jaros S."/>
            <person name="Januszkiewicz K."/>
            <person name="Wedrychowicz H."/>
        </authorList>
    </citation>
    <scope>NUCLEOTIDE SEQUENCE [LARGE SCALE GENOMIC DNA]</scope>
    <source>
        <strain evidence="3 4">DSM 6191</strain>
    </source>
</reference>
<feature type="transmembrane region" description="Helical" evidence="1">
    <location>
        <begin position="6"/>
        <end position="24"/>
    </location>
</feature>
<accession>A0A1M6A1H0</accession>
<name>A0A1M6A1H0_9CLOT</name>
<evidence type="ECO:0000259" key="2">
    <source>
        <dbReference type="Pfam" id="PF14501"/>
    </source>
</evidence>
<dbReference type="PANTHER" id="PTHR40448">
    <property type="entry name" value="TWO-COMPONENT SENSOR HISTIDINE KINASE"/>
    <property type="match status" value="1"/>
</dbReference>
<dbReference type="RefSeq" id="WP_073021704.1">
    <property type="nucleotide sequence ID" value="NZ_FQXU01000012.1"/>
</dbReference>
<feature type="transmembrane region" description="Helical" evidence="1">
    <location>
        <begin position="149"/>
        <end position="170"/>
    </location>
</feature>
<dbReference type="InterPro" id="IPR032834">
    <property type="entry name" value="NatK-like_C"/>
</dbReference>
<feature type="transmembrane region" description="Helical" evidence="1">
    <location>
        <begin position="31"/>
        <end position="48"/>
    </location>
</feature>
<keyword evidence="1" id="KW-0812">Transmembrane</keyword>
<organism evidence="3 4">
    <name type="scientific">Clostridium intestinale DSM 6191</name>
    <dbReference type="NCBI Taxonomy" id="1121320"/>
    <lineage>
        <taxon>Bacteria</taxon>
        <taxon>Bacillati</taxon>
        <taxon>Bacillota</taxon>
        <taxon>Clostridia</taxon>
        <taxon>Eubacteriales</taxon>
        <taxon>Clostridiaceae</taxon>
        <taxon>Clostridium</taxon>
    </lineage>
</organism>
<feature type="transmembrane region" description="Helical" evidence="1">
    <location>
        <begin position="176"/>
        <end position="198"/>
    </location>
</feature>
<dbReference type="Pfam" id="PF14501">
    <property type="entry name" value="HATPase_c_5"/>
    <property type="match status" value="1"/>
</dbReference>
<dbReference type="InterPro" id="IPR036890">
    <property type="entry name" value="HATPase_C_sf"/>
</dbReference>
<evidence type="ECO:0000313" key="4">
    <source>
        <dbReference type="Proteomes" id="UP000184241"/>
    </source>
</evidence>
<dbReference type="EMBL" id="FQXU01000012">
    <property type="protein sequence ID" value="SHI30265.1"/>
    <property type="molecule type" value="Genomic_DNA"/>
</dbReference>
<evidence type="ECO:0000256" key="1">
    <source>
        <dbReference type="SAM" id="Phobius"/>
    </source>
</evidence>
<dbReference type="AlphaFoldDB" id="A0A1M6A1H0"/>
<keyword evidence="3" id="KW-0808">Transferase</keyword>
<proteinExistence type="predicted"/>
<keyword evidence="1" id="KW-0472">Membrane</keyword>
<keyword evidence="3" id="KW-0418">Kinase</keyword>
<keyword evidence="1" id="KW-1133">Transmembrane helix</keyword>
<feature type="domain" description="Sensor histidine kinase NatK-like C-terminal" evidence="2">
    <location>
        <begin position="321"/>
        <end position="424"/>
    </location>
</feature>
<feature type="transmembrane region" description="Helical" evidence="1">
    <location>
        <begin position="76"/>
        <end position="98"/>
    </location>
</feature>
<sequence>MDQYSSVVFCTLFTYIIIVNLSYFEIDFKELIIAMILTLIASTIAFEIKHYLKMLPMLIGGGLYIYINTKKVLHSIAYSLTSIMLLIMVDYALCALYYMLFNINGVGPEFTLKFMALELIVMFLVSKVLGKLLKKANLKIIDVLFNRKFLILMTIALVLILIKIYTSVAAKGIDGTYINAFLFFILCILIIIIIYVMFRVTTKEAELKSKQINFEILQNYTTKVEGMYSDMRSFKHDYANIISSMMGYIDEEDMTGLKKHFYENILPLNKKIGKNDSEIGRLRQIKVPEIKGLLSLKLIRAQEMGIEVLIDIKEPIEQISMNIIDLTRVLGILLDNAIEATEECVLPKIKVGFIKDNQSLIIVICNSYKGDIPSVEKLYKKGFSTKGANRGIGLTSLREIINKYEAIYLDTLIEDREFTQTITLDKNFKDNH</sequence>
<dbReference type="GO" id="GO:0042802">
    <property type="term" value="F:identical protein binding"/>
    <property type="evidence" value="ECO:0007669"/>
    <property type="project" value="TreeGrafter"/>
</dbReference>
<dbReference type="CDD" id="cd16935">
    <property type="entry name" value="HATPase_AgrC-ComD-like"/>
    <property type="match status" value="1"/>
</dbReference>
<dbReference type="Gene3D" id="3.30.565.10">
    <property type="entry name" value="Histidine kinase-like ATPase, C-terminal domain"/>
    <property type="match status" value="1"/>
</dbReference>